<dbReference type="Gene3D" id="3.10.580.10">
    <property type="entry name" value="CBS-domain"/>
    <property type="match status" value="1"/>
</dbReference>
<dbReference type="SUPFAM" id="SSF54631">
    <property type="entry name" value="CBS-domain pair"/>
    <property type="match status" value="1"/>
</dbReference>
<dbReference type="InterPro" id="IPR051257">
    <property type="entry name" value="Diverse_CBS-Domain"/>
</dbReference>
<evidence type="ECO:0000259" key="3">
    <source>
        <dbReference type="PROSITE" id="PS51371"/>
    </source>
</evidence>
<organism evidence="4 5">
    <name type="scientific">Sphingobacterium humi</name>
    <dbReference type="NCBI Taxonomy" id="1796905"/>
    <lineage>
        <taxon>Bacteria</taxon>
        <taxon>Pseudomonadati</taxon>
        <taxon>Bacteroidota</taxon>
        <taxon>Sphingobacteriia</taxon>
        <taxon>Sphingobacteriales</taxon>
        <taxon>Sphingobacteriaceae</taxon>
        <taxon>Sphingobacterium</taxon>
    </lineage>
</organism>
<evidence type="ECO:0000256" key="2">
    <source>
        <dbReference type="PROSITE-ProRule" id="PRU00703"/>
    </source>
</evidence>
<dbReference type="AlphaFoldDB" id="A0A6N8KSK9"/>
<dbReference type="InterPro" id="IPR000644">
    <property type="entry name" value="CBS_dom"/>
</dbReference>
<evidence type="ECO:0000256" key="1">
    <source>
        <dbReference type="ARBA" id="ARBA00023122"/>
    </source>
</evidence>
<dbReference type="EMBL" id="WSQA01000001">
    <property type="protein sequence ID" value="MVZ60420.1"/>
    <property type="molecule type" value="Genomic_DNA"/>
</dbReference>
<dbReference type="PANTHER" id="PTHR43080:SF2">
    <property type="entry name" value="CBS DOMAIN-CONTAINING PROTEIN"/>
    <property type="match status" value="1"/>
</dbReference>
<dbReference type="PROSITE" id="PS51371">
    <property type="entry name" value="CBS"/>
    <property type="match status" value="2"/>
</dbReference>
<dbReference type="Proteomes" id="UP000435036">
    <property type="component" value="Unassembled WGS sequence"/>
</dbReference>
<gene>
    <name evidence="4" type="ORF">GQF63_00145</name>
</gene>
<reference evidence="4 5" key="1">
    <citation type="submission" date="2019-12" db="EMBL/GenBank/DDBJ databases">
        <authorList>
            <person name="Dong K."/>
        </authorList>
    </citation>
    <scope>NUCLEOTIDE SEQUENCE [LARGE SCALE GENOMIC DNA]</scope>
    <source>
        <strain evidence="4 5">JCM 31225</strain>
    </source>
</reference>
<evidence type="ECO:0000313" key="4">
    <source>
        <dbReference type="EMBL" id="MVZ60420.1"/>
    </source>
</evidence>
<dbReference type="InterPro" id="IPR046342">
    <property type="entry name" value="CBS_dom_sf"/>
</dbReference>
<evidence type="ECO:0000313" key="5">
    <source>
        <dbReference type="Proteomes" id="UP000435036"/>
    </source>
</evidence>
<dbReference type="SMART" id="SM00116">
    <property type="entry name" value="CBS"/>
    <property type="match status" value="2"/>
</dbReference>
<proteinExistence type="predicted"/>
<feature type="domain" description="CBS" evidence="3">
    <location>
        <begin position="84"/>
        <end position="137"/>
    </location>
</feature>
<accession>A0A6N8KSK9</accession>
<dbReference type="OrthoDB" id="1119899at2"/>
<feature type="domain" description="CBS" evidence="3">
    <location>
        <begin position="11"/>
        <end position="67"/>
    </location>
</feature>
<dbReference type="PANTHER" id="PTHR43080">
    <property type="entry name" value="CBS DOMAIN-CONTAINING PROTEIN CBSX3, MITOCHONDRIAL"/>
    <property type="match status" value="1"/>
</dbReference>
<dbReference type="Pfam" id="PF00571">
    <property type="entry name" value="CBS"/>
    <property type="match status" value="2"/>
</dbReference>
<name>A0A6N8KSK9_9SPHI</name>
<comment type="caution">
    <text evidence="4">The sequence shown here is derived from an EMBL/GenBank/DDBJ whole genome shotgun (WGS) entry which is preliminary data.</text>
</comment>
<protein>
    <submittedName>
        <fullName evidence="4">CBS domain-containing protein</fullName>
    </submittedName>
</protein>
<keyword evidence="5" id="KW-1185">Reference proteome</keyword>
<sequence length="137" mass="15514">MKQRVPISQIMSKDLVTLTPKDSLYEAERLFKKHNIRHLPVVETKKLVGVVSYSDLLKISYADVNESDDIESVVYDMYTVPQLMAKSPVSISPDSTIKEAAEILALHSFHSIPVVENEELVGLVTTTDLLQYFIDQY</sequence>
<dbReference type="CDD" id="cd04584">
    <property type="entry name" value="CBS_pair_AcuB_like"/>
    <property type="match status" value="1"/>
</dbReference>
<keyword evidence="1 2" id="KW-0129">CBS domain</keyword>